<dbReference type="Proteomes" id="UP000282323">
    <property type="component" value="Unassembled WGS sequence"/>
</dbReference>
<comment type="caution">
    <text evidence="2">The sequence shown here is derived from an EMBL/GenBank/DDBJ whole genome shotgun (WGS) entry which is preliminary data.</text>
</comment>
<accession>A0A3N6M8U0</accession>
<protein>
    <recommendedName>
        <fullName evidence="4">CopG family transcriptional regulator</fullName>
    </recommendedName>
</protein>
<sequence>MAPPIPPRNRRQPSTRARLERVETRLDSAEARMARLQNTLRGVAREADVSIGCPCNRCGRSHFLVKNGEMYCPECRFRQSL</sequence>
<organism evidence="2 3">
    <name type="scientific">Natrarchaeobius chitinivorans</name>
    <dbReference type="NCBI Taxonomy" id="1679083"/>
    <lineage>
        <taxon>Archaea</taxon>
        <taxon>Methanobacteriati</taxon>
        <taxon>Methanobacteriota</taxon>
        <taxon>Stenosarchaea group</taxon>
        <taxon>Halobacteria</taxon>
        <taxon>Halobacteriales</taxon>
        <taxon>Natrialbaceae</taxon>
        <taxon>Natrarchaeobius</taxon>
    </lineage>
</organism>
<dbReference type="OrthoDB" id="205571at2157"/>
<name>A0A3N6M8U0_NATCH</name>
<evidence type="ECO:0008006" key="4">
    <source>
        <dbReference type="Google" id="ProtNLM"/>
    </source>
</evidence>
<feature type="region of interest" description="Disordered" evidence="1">
    <location>
        <begin position="1"/>
        <end position="25"/>
    </location>
</feature>
<proteinExistence type="predicted"/>
<gene>
    <name evidence="2" type="ORF">EA473_03190</name>
</gene>
<evidence type="ECO:0000313" key="3">
    <source>
        <dbReference type="Proteomes" id="UP000282323"/>
    </source>
</evidence>
<evidence type="ECO:0000313" key="2">
    <source>
        <dbReference type="EMBL" id="RQG97094.1"/>
    </source>
</evidence>
<keyword evidence="3" id="KW-1185">Reference proteome</keyword>
<dbReference type="RefSeq" id="WP_124194217.1">
    <property type="nucleotide sequence ID" value="NZ_REGA01000002.1"/>
</dbReference>
<evidence type="ECO:0000256" key="1">
    <source>
        <dbReference type="SAM" id="MobiDB-lite"/>
    </source>
</evidence>
<dbReference type="EMBL" id="REGA01000002">
    <property type="protein sequence ID" value="RQG97094.1"/>
    <property type="molecule type" value="Genomic_DNA"/>
</dbReference>
<dbReference type="AlphaFoldDB" id="A0A3N6M8U0"/>
<reference evidence="2 3" key="1">
    <citation type="submission" date="2018-10" db="EMBL/GenBank/DDBJ databases">
        <title>Natrarchaeobius chitinivorans gen. nov., sp. nov., and Natrarchaeobius haloalkaliphilus sp. nov., alkaliphilic, chitin-utilizing haloarchaea from hypersaline alkaline lakes.</title>
        <authorList>
            <person name="Sorokin D.Y."/>
            <person name="Elcheninov A.G."/>
            <person name="Kostrikina N.A."/>
            <person name="Bale N.J."/>
            <person name="Sinninghe Damste J.S."/>
            <person name="Khijniak T.V."/>
            <person name="Kublanov I.V."/>
            <person name="Toshchakov S.V."/>
        </authorList>
    </citation>
    <scope>NUCLEOTIDE SEQUENCE [LARGE SCALE GENOMIC DNA]</scope>
    <source>
        <strain evidence="2 3">AArcht4T</strain>
    </source>
</reference>